<dbReference type="InterPro" id="IPR001128">
    <property type="entry name" value="Cyt_P450"/>
</dbReference>
<reference evidence="2" key="1">
    <citation type="journal article" date="2017" name="Genome Biol.">
        <title>Comparative genomics reveals high biological diversity and specific adaptations in the industrially and medically important fungal genus Aspergillus.</title>
        <authorList>
            <person name="de Vries R.P."/>
            <person name="Riley R."/>
            <person name="Wiebenga A."/>
            <person name="Aguilar-Osorio G."/>
            <person name="Amillis S."/>
            <person name="Uchima C.A."/>
            <person name="Anderluh G."/>
            <person name="Asadollahi M."/>
            <person name="Askin M."/>
            <person name="Barry K."/>
            <person name="Battaglia E."/>
            <person name="Bayram O."/>
            <person name="Benocci T."/>
            <person name="Braus-Stromeyer S.A."/>
            <person name="Caldana C."/>
            <person name="Canovas D."/>
            <person name="Cerqueira G.C."/>
            <person name="Chen F."/>
            <person name="Chen W."/>
            <person name="Choi C."/>
            <person name="Clum A."/>
            <person name="Dos Santos R.A."/>
            <person name="Damasio A.R."/>
            <person name="Diallinas G."/>
            <person name="Emri T."/>
            <person name="Fekete E."/>
            <person name="Flipphi M."/>
            <person name="Freyberg S."/>
            <person name="Gallo A."/>
            <person name="Gournas C."/>
            <person name="Habgood R."/>
            <person name="Hainaut M."/>
            <person name="Harispe M.L."/>
            <person name="Henrissat B."/>
            <person name="Hilden K.S."/>
            <person name="Hope R."/>
            <person name="Hossain A."/>
            <person name="Karabika E."/>
            <person name="Karaffa L."/>
            <person name="Karanyi Z."/>
            <person name="Krasevec N."/>
            <person name="Kuo A."/>
            <person name="Kusch H."/>
            <person name="LaButti K."/>
            <person name="Lagendijk E.L."/>
            <person name="Lapidus A."/>
            <person name="Levasseur A."/>
            <person name="Lindquist E."/>
            <person name="Lipzen A."/>
            <person name="Logrieco A.F."/>
            <person name="MacCabe A."/>
            <person name="Maekelae M.R."/>
            <person name="Malavazi I."/>
            <person name="Melin P."/>
            <person name="Meyer V."/>
            <person name="Mielnichuk N."/>
            <person name="Miskei M."/>
            <person name="Molnar A.P."/>
            <person name="Mule G."/>
            <person name="Ngan C.Y."/>
            <person name="Orejas M."/>
            <person name="Orosz E."/>
            <person name="Ouedraogo J.P."/>
            <person name="Overkamp K.M."/>
            <person name="Park H.-S."/>
            <person name="Perrone G."/>
            <person name="Piumi F."/>
            <person name="Punt P.J."/>
            <person name="Ram A.F."/>
            <person name="Ramon A."/>
            <person name="Rauscher S."/>
            <person name="Record E."/>
            <person name="Riano-Pachon D.M."/>
            <person name="Robert V."/>
            <person name="Roehrig J."/>
            <person name="Ruller R."/>
            <person name="Salamov A."/>
            <person name="Salih N.S."/>
            <person name="Samson R.A."/>
            <person name="Sandor E."/>
            <person name="Sanguinetti M."/>
            <person name="Schuetze T."/>
            <person name="Sepcic K."/>
            <person name="Shelest E."/>
            <person name="Sherlock G."/>
            <person name="Sophianopoulou V."/>
            <person name="Squina F.M."/>
            <person name="Sun H."/>
            <person name="Susca A."/>
            <person name="Todd R.B."/>
            <person name="Tsang A."/>
            <person name="Unkles S.E."/>
            <person name="van de Wiele N."/>
            <person name="van Rossen-Uffink D."/>
            <person name="Oliveira J.V."/>
            <person name="Vesth T.C."/>
            <person name="Visser J."/>
            <person name="Yu J.-H."/>
            <person name="Zhou M."/>
            <person name="Andersen M.R."/>
            <person name="Archer D.B."/>
            <person name="Baker S.E."/>
            <person name="Benoit I."/>
            <person name="Brakhage A.A."/>
            <person name="Braus G.H."/>
            <person name="Fischer R."/>
            <person name="Frisvad J.C."/>
            <person name="Goldman G.H."/>
            <person name="Houbraken J."/>
            <person name="Oakley B."/>
            <person name="Pocsi I."/>
            <person name="Scazzocchio C."/>
            <person name="Seiboth B."/>
            <person name="vanKuyk P.A."/>
            <person name="Wortman J."/>
            <person name="Dyer P.S."/>
            <person name="Grigoriev I.V."/>
        </authorList>
    </citation>
    <scope>NUCLEOTIDE SEQUENCE [LARGE SCALE GENOMIC DNA]</scope>
    <source>
        <strain evidence="2">CBS 583.65</strain>
    </source>
</reference>
<dbReference type="GO" id="GO:0016705">
    <property type="term" value="F:oxidoreductase activity, acting on paired donors, with incorporation or reduction of molecular oxygen"/>
    <property type="evidence" value="ECO:0007669"/>
    <property type="project" value="InterPro"/>
</dbReference>
<dbReference type="GO" id="GO:0005506">
    <property type="term" value="F:iron ion binding"/>
    <property type="evidence" value="ECO:0007669"/>
    <property type="project" value="InterPro"/>
</dbReference>
<evidence type="ECO:0000313" key="2">
    <source>
        <dbReference type="Proteomes" id="UP000184073"/>
    </source>
</evidence>
<evidence type="ECO:0000313" key="1">
    <source>
        <dbReference type="EMBL" id="OJI97612.1"/>
    </source>
</evidence>
<dbReference type="InterPro" id="IPR036396">
    <property type="entry name" value="Cyt_P450_sf"/>
</dbReference>
<dbReference type="EMBL" id="KV878125">
    <property type="protein sequence ID" value="OJI97612.1"/>
    <property type="molecule type" value="Genomic_DNA"/>
</dbReference>
<sequence length="258" mass="29726">MTDDIDNTLLIDLAAVIHKNRVETKTESTLPDFKDNPDLQAKLSAVFPGRDILNVRSNPLNQILPSFETVWWVALRLFMELHRRDKQDEIETLVAFAQHPTDAQLKTENENGISAKFLVKEAFRLYPPTRRIRRTYLFSDNSPITCTADVEACQIDEKVWGDAMKFKPERWKRARVVQDLSFLAFGGRPFLCPASQDFGLRVVGLISGVLLDVFHDEWVLESNMVEDMKELRSGERLLNDRDAYDGVFLDLNYPDHLQ</sequence>
<name>A0A1L9P7Z2_ASPVE</name>
<dbReference type="SUPFAM" id="SSF48264">
    <property type="entry name" value="Cytochrome P450"/>
    <property type="match status" value="1"/>
</dbReference>
<evidence type="ECO:0008006" key="3">
    <source>
        <dbReference type="Google" id="ProtNLM"/>
    </source>
</evidence>
<gene>
    <name evidence="1" type="ORF">ASPVEDRAFT_37030</name>
</gene>
<dbReference type="STRING" id="1036611.A0A1L9P7Z2"/>
<dbReference type="RefSeq" id="XP_040663375.1">
    <property type="nucleotide sequence ID" value="XM_040811366.1"/>
</dbReference>
<proteinExistence type="predicted"/>
<accession>A0A1L9P7Z2</accession>
<dbReference type="GO" id="GO:0004497">
    <property type="term" value="F:monooxygenase activity"/>
    <property type="evidence" value="ECO:0007669"/>
    <property type="project" value="InterPro"/>
</dbReference>
<organism evidence="1 2">
    <name type="scientific">Aspergillus versicolor CBS 583.65</name>
    <dbReference type="NCBI Taxonomy" id="1036611"/>
    <lineage>
        <taxon>Eukaryota</taxon>
        <taxon>Fungi</taxon>
        <taxon>Dikarya</taxon>
        <taxon>Ascomycota</taxon>
        <taxon>Pezizomycotina</taxon>
        <taxon>Eurotiomycetes</taxon>
        <taxon>Eurotiomycetidae</taxon>
        <taxon>Eurotiales</taxon>
        <taxon>Aspergillaceae</taxon>
        <taxon>Aspergillus</taxon>
        <taxon>Aspergillus subgen. Nidulantes</taxon>
    </lineage>
</organism>
<dbReference type="Proteomes" id="UP000184073">
    <property type="component" value="Unassembled WGS sequence"/>
</dbReference>
<keyword evidence="2" id="KW-1185">Reference proteome</keyword>
<dbReference type="GeneID" id="63726877"/>
<dbReference type="Pfam" id="PF00067">
    <property type="entry name" value="p450"/>
    <property type="match status" value="1"/>
</dbReference>
<dbReference type="AlphaFoldDB" id="A0A1L9P7Z2"/>
<dbReference type="OrthoDB" id="10029320at2759"/>
<dbReference type="Gene3D" id="1.10.630.10">
    <property type="entry name" value="Cytochrome P450"/>
    <property type="match status" value="1"/>
</dbReference>
<dbReference type="GO" id="GO:0020037">
    <property type="term" value="F:heme binding"/>
    <property type="evidence" value="ECO:0007669"/>
    <property type="project" value="InterPro"/>
</dbReference>
<protein>
    <recommendedName>
        <fullName evidence="3">Cytochrome P450</fullName>
    </recommendedName>
</protein>
<dbReference type="VEuPathDB" id="FungiDB:ASPVEDRAFT_37030"/>